<comment type="cofactor">
    <cofactor evidence="3">
        <name>Zn(2+)</name>
        <dbReference type="ChEBI" id="CHEBI:29105"/>
    </cofactor>
    <text evidence="3">Binds 1 zinc ion per subunit. The zinc ion is important for the structural integrity of the protein.</text>
</comment>
<accession>A0ABS6XC86</accession>
<feature type="binding site" evidence="3">
    <location>
        <position position="88"/>
    </location>
    <ligand>
        <name>Zn(2+)</name>
        <dbReference type="ChEBI" id="CHEBI:29105"/>
    </ligand>
</feature>
<dbReference type="PROSITE" id="PS51790">
    <property type="entry name" value="MSRB"/>
    <property type="match status" value="1"/>
</dbReference>
<sequence>MLNLFGCNQAEQPETAAFTTATTGDAPLSEAQTEKLNQQTQRDTIQKTEAEWKKILTPEQFYVLRQKGTEPAFKNKYNANKAKGIYYCAACHNPVFSSETKFDSGTGWPSFWKPIANYRIREVKDRTDGMVRTEVLCARCGGHLGHVFDDGPKPTGLRYCLNSAALDFVAKK</sequence>
<keyword evidence="3" id="KW-0479">Metal-binding</keyword>
<dbReference type="GO" id="GO:0033743">
    <property type="term" value="F:peptide-methionine (R)-S-oxide reductase activity"/>
    <property type="evidence" value="ECO:0007669"/>
    <property type="project" value="UniProtKB-EC"/>
</dbReference>
<evidence type="ECO:0000313" key="5">
    <source>
        <dbReference type="EMBL" id="MBW3365623.1"/>
    </source>
</evidence>
<organism evidence="5 6">
    <name type="scientific">Pontibacter populi</name>
    <dbReference type="NCBI Taxonomy" id="890055"/>
    <lineage>
        <taxon>Bacteria</taxon>
        <taxon>Pseudomonadati</taxon>
        <taxon>Bacteroidota</taxon>
        <taxon>Cytophagia</taxon>
        <taxon>Cytophagales</taxon>
        <taxon>Hymenobacteraceae</taxon>
        <taxon>Pontibacter</taxon>
    </lineage>
</organism>
<protein>
    <recommendedName>
        <fullName evidence="3">Peptide methionine sulfoxide reductase MsrB</fullName>
        <ecNumber evidence="3">1.8.4.12</ecNumber>
    </recommendedName>
    <alternativeName>
        <fullName evidence="3">Peptide-methionine (R)-S-oxide reductase</fullName>
    </alternativeName>
</protein>
<dbReference type="EMBL" id="JAHWXQ010000002">
    <property type="protein sequence ID" value="MBW3365623.1"/>
    <property type="molecule type" value="Genomic_DNA"/>
</dbReference>
<gene>
    <name evidence="3 5" type="primary">msrB</name>
    <name evidence="5" type="ORF">KYK27_11235</name>
</gene>
<evidence type="ECO:0000259" key="4">
    <source>
        <dbReference type="PROSITE" id="PS51790"/>
    </source>
</evidence>
<evidence type="ECO:0000313" key="6">
    <source>
        <dbReference type="Proteomes" id="UP000774935"/>
    </source>
</evidence>
<dbReference type="Pfam" id="PF01641">
    <property type="entry name" value="SelR"/>
    <property type="match status" value="1"/>
</dbReference>
<feature type="binding site" evidence="3">
    <location>
        <position position="140"/>
    </location>
    <ligand>
        <name>Zn(2+)</name>
        <dbReference type="ChEBI" id="CHEBI:29105"/>
    </ligand>
</feature>
<dbReference type="Gene3D" id="2.170.150.20">
    <property type="entry name" value="Peptide methionine sulfoxide reductase"/>
    <property type="match status" value="1"/>
</dbReference>
<feature type="domain" description="MsrB" evidence="4">
    <location>
        <begin position="49"/>
        <end position="171"/>
    </location>
</feature>
<dbReference type="HAMAP" id="MF_01400">
    <property type="entry name" value="MsrB"/>
    <property type="match status" value="1"/>
</dbReference>
<dbReference type="NCBIfam" id="TIGR00357">
    <property type="entry name" value="peptide-methionine (R)-S-oxide reductase MsrB"/>
    <property type="match status" value="1"/>
</dbReference>
<dbReference type="EC" id="1.8.4.12" evidence="3"/>
<keyword evidence="1 3" id="KW-0560">Oxidoreductase</keyword>
<keyword evidence="3" id="KW-0862">Zinc</keyword>
<dbReference type="PANTHER" id="PTHR10173:SF52">
    <property type="entry name" value="METHIONINE-R-SULFOXIDE REDUCTASE B1"/>
    <property type="match status" value="1"/>
</dbReference>
<dbReference type="InterPro" id="IPR011057">
    <property type="entry name" value="Mss4-like_sf"/>
</dbReference>
<evidence type="ECO:0000256" key="1">
    <source>
        <dbReference type="ARBA" id="ARBA00023002"/>
    </source>
</evidence>
<dbReference type="SUPFAM" id="SSF51316">
    <property type="entry name" value="Mss4-like"/>
    <property type="match status" value="1"/>
</dbReference>
<evidence type="ECO:0000256" key="3">
    <source>
        <dbReference type="HAMAP-Rule" id="MF_01400"/>
    </source>
</evidence>
<reference evidence="5 6" key="1">
    <citation type="submission" date="2021-07" db="EMBL/GenBank/DDBJ databases">
        <authorList>
            <person name="Kim M.K."/>
        </authorList>
    </citation>
    <scope>NUCLEOTIDE SEQUENCE [LARGE SCALE GENOMIC DNA]</scope>
    <source>
        <strain evidence="5 6">HLY7-15</strain>
    </source>
</reference>
<dbReference type="PANTHER" id="PTHR10173">
    <property type="entry name" value="METHIONINE SULFOXIDE REDUCTASE"/>
    <property type="match status" value="1"/>
</dbReference>
<comment type="catalytic activity">
    <reaction evidence="2 3">
        <text>L-methionyl-[protein] + [thioredoxin]-disulfide + H2O = L-methionyl-(R)-S-oxide-[protein] + [thioredoxin]-dithiol</text>
        <dbReference type="Rhea" id="RHEA:24164"/>
        <dbReference type="Rhea" id="RHEA-COMP:10698"/>
        <dbReference type="Rhea" id="RHEA-COMP:10700"/>
        <dbReference type="Rhea" id="RHEA-COMP:12313"/>
        <dbReference type="Rhea" id="RHEA-COMP:12314"/>
        <dbReference type="ChEBI" id="CHEBI:15377"/>
        <dbReference type="ChEBI" id="CHEBI:16044"/>
        <dbReference type="ChEBI" id="CHEBI:29950"/>
        <dbReference type="ChEBI" id="CHEBI:45764"/>
        <dbReference type="ChEBI" id="CHEBI:50058"/>
        <dbReference type="EC" id="1.8.4.12"/>
    </reaction>
</comment>
<evidence type="ECO:0000256" key="2">
    <source>
        <dbReference type="ARBA" id="ARBA00048488"/>
    </source>
</evidence>
<proteinExistence type="inferred from homology"/>
<feature type="binding site" evidence="3">
    <location>
        <position position="137"/>
    </location>
    <ligand>
        <name>Zn(2+)</name>
        <dbReference type="ChEBI" id="CHEBI:29105"/>
    </ligand>
</feature>
<feature type="binding site" evidence="3">
    <location>
        <position position="91"/>
    </location>
    <ligand>
        <name>Zn(2+)</name>
        <dbReference type="ChEBI" id="CHEBI:29105"/>
    </ligand>
</feature>
<keyword evidence="6" id="KW-1185">Reference proteome</keyword>
<dbReference type="InterPro" id="IPR002579">
    <property type="entry name" value="Met_Sox_Rdtase_MsrB_dom"/>
</dbReference>
<feature type="active site" description="Nucleophile" evidence="3">
    <location>
        <position position="160"/>
    </location>
</feature>
<comment type="similarity">
    <text evidence="3">Belongs to the MsrB Met sulfoxide reductase family.</text>
</comment>
<name>A0ABS6XC86_9BACT</name>
<dbReference type="Proteomes" id="UP000774935">
    <property type="component" value="Unassembled WGS sequence"/>
</dbReference>
<dbReference type="InterPro" id="IPR028427">
    <property type="entry name" value="Met_Sox_Rdtase_MsrB"/>
</dbReference>
<comment type="caution">
    <text evidence="5">The sequence shown here is derived from an EMBL/GenBank/DDBJ whole genome shotgun (WGS) entry which is preliminary data.</text>
</comment>